<dbReference type="NCBIfam" id="TIGR02046">
    <property type="entry name" value="sdhC_b558_fam"/>
    <property type="match status" value="1"/>
</dbReference>
<sequence>MLNITLIKKIMMAMTGLFLSFFLIVHLFGNLQLLLPEHQAQLQFNHYSHLLSGNILIKLVSYILYFSIIGHSVVALIITLKNNKSGGKYQLDHRGRASKWESRNMGFLGTVILIFLVIHLANFWYVYKFGTIPEDSNGNKDLYIVVKEVFSSGWYVAAYILSAVALGYHLRHGVYSAVRTLGLFHPKYVGYLKTIGLIYTYAITIGFAVIPIYVYLTQQ</sequence>
<keyword evidence="1" id="KW-0812">Transmembrane</keyword>
<dbReference type="Proteomes" id="UP001447857">
    <property type="component" value="Chromosome"/>
</dbReference>
<keyword evidence="3" id="KW-1185">Reference proteome</keyword>
<protein>
    <submittedName>
        <fullName evidence="2">Succinate dehydrogenase cytochrome b subunit</fullName>
    </submittedName>
</protein>
<feature type="transmembrane region" description="Helical" evidence="1">
    <location>
        <begin position="106"/>
        <end position="127"/>
    </location>
</feature>
<dbReference type="Gene3D" id="1.20.1300.10">
    <property type="entry name" value="Fumarate reductase/succinate dehydrogenase, transmembrane subunit"/>
    <property type="match status" value="1"/>
</dbReference>
<dbReference type="SUPFAM" id="SSF81343">
    <property type="entry name" value="Fumarate reductase respiratory complex transmembrane subunits"/>
    <property type="match status" value="1"/>
</dbReference>
<feature type="transmembrane region" description="Helical" evidence="1">
    <location>
        <begin position="152"/>
        <end position="170"/>
    </location>
</feature>
<keyword evidence="1" id="KW-1133">Transmembrane helix</keyword>
<proteinExistence type="predicted"/>
<feature type="transmembrane region" description="Helical" evidence="1">
    <location>
        <begin position="191"/>
        <end position="216"/>
    </location>
</feature>
<feature type="transmembrane region" description="Helical" evidence="1">
    <location>
        <begin position="12"/>
        <end position="35"/>
    </location>
</feature>
<keyword evidence="1" id="KW-0472">Membrane</keyword>
<evidence type="ECO:0000256" key="1">
    <source>
        <dbReference type="SAM" id="Phobius"/>
    </source>
</evidence>
<evidence type="ECO:0000313" key="2">
    <source>
        <dbReference type="EMBL" id="WXK48387.1"/>
    </source>
</evidence>
<organism evidence="2 3">
    <name type="scientific">Flavobacterium ginsenosidimutans</name>
    <dbReference type="NCBI Taxonomy" id="687844"/>
    <lineage>
        <taxon>Bacteria</taxon>
        <taxon>Pseudomonadati</taxon>
        <taxon>Bacteroidota</taxon>
        <taxon>Flavobacteriia</taxon>
        <taxon>Flavobacteriales</taxon>
        <taxon>Flavobacteriaceae</taxon>
        <taxon>Flavobacterium</taxon>
    </lineage>
</organism>
<evidence type="ECO:0000313" key="3">
    <source>
        <dbReference type="Proteomes" id="UP001447857"/>
    </source>
</evidence>
<gene>
    <name evidence="2" type="ORF">V6624_15265</name>
</gene>
<dbReference type="CDD" id="cd03498">
    <property type="entry name" value="SQR_TypeB_2_TM"/>
    <property type="match status" value="1"/>
</dbReference>
<dbReference type="InterPro" id="IPR011138">
    <property type="entry name" value="Cytochrome_b-558"/>
</dbReference>
<reference evidence="2 3" key="1">
    <citation type="submission" date="2024-02" db="EMBL/GenBank/DDBJ databases">
        <title>complete genome of Flavobacterium ginsenosidimutans Str. YTB16.</title>
        <authorList>
            <person name="Wang Q."/>
        </authorList>
    </citation>
    <scope>NUCLEOTIDE SEQUENCE [LARGE SCALE GENOMIC DNA]</scope>
    <source>
        <strain evidence="2 3">YTB16</strain>
    </source>
</reference>
<name>A0ABZ2Q2P5_9FLAO</name>
<dbReference type="EMBL" id="CP147988">
    <property type="protein sequence ID" value="WXK48387.1"/>
    <property type="molecule type" value="Genomic_DNA"/>
</dbReference>
<accession>A0ABZ2Q2P5</accession>
<dbReference type="RefSeq" id="WP_338839168.1">
    <property type="nucleotide sequence ID" value="NZ_CP147988.1"/>
</dbReference>
<feature type="transmembrane region" description="Helical" evidence="1">
    <location>
        <begin position="55"/>
        <end position="80"/>
    </location>
</feature>
<dbReference type="InterPro" id="IPR034804">
    <property type="entry name" value="SQR/QFR_C/D"/>
</dbReference>